<reference evidence="1" key="1">
    <citation type="journal article" date="2014" name="Int. J. Syst. Evol. Microbiol.">
        <title>Complete genome sequence of Corynebacterium casei LMG S-19264T (=DSM 44701T), isolated from a smear-ripened cheese.</title>
        <authorList>
            <consortium name="US DOE Joint Genome Institute (JGI-PGF)"/>
            <person name="Walter F."/>
            <person name="Albersmeier A."/>
            <person name="Kalinowski J."/>
            <person name="Ruckert C."/>
        </authorList>
    </citation>
    <scope>NUCLEOTIDE SEQUENCE</scope>
    <source>
        <strain evidence="1">JCM 4637</strain>
    </source>
</reference>
<sequence length="334" mass="37127">MLITEDVLRRAWRELADRCELLDTSMLPRTTTDPGYYRAHEGAMEGLLLVVGDDGTVCGQDGPYSEAFATDDLDEVLYFAAEEAVRGLVDPDAAAPVSAQAELLDRIDPAWGRRFRGGGTDDAQPPGPCGKDPLEGFAWIVGSWREQDPYTHLSFFRGDDFSAEQLVVSLGADPGQVAAGTTLAELRAKDDSWGFDQEWGSCCYGRVGEWVFVLHHERPYDVPEGEPLAVTETVDLCATSAKAVYSFTYARDDRVVGDDMGLIELLHYNRGRTPYRPDGELDFLNRAVRRAELDHPELDEYQTYFHALETSLGLSLPRRAIEEGTVLAAQWARR</sequence>
<dbReference type="Proteomes" id="UP000638353">
    <property type="component" value="Unassembled WGS sequence"/>
</dbReference>
<evidence type="ECO:0000313" key="2">
    <source>
        <dbReference type="Proteomes" id="UP000638353"/>
    </source>
</evidence>
<evidence type="ECO:0000313" key="1">
    <source>
        <dbReference type="EMBL" id="GHC87143.1"/>
    </source>
</evidence>
<gene>
    <name evidence="1" type="ORF">GCM10010334_18710</name>
</gene>
<name>A0A918WVF4_9ACTN</name>
<dbReference type="EMBL" id="BMVC01000003">
    <property type="protein sequence ID" value="GHC87143.1"/>
    <property type="molecule type" value="Genomic_DNA"/>
</dbReference>
<protein>
    <submittedName>
        <fullName evidence="1">Uncharacterized protein</fullName>
    </submittedName>
</protein>
<dbReference type="AlphaFoldDB" id="A0A918WVF4"/>
<reference evidence="1" key="2">
    <citation type="submission" date="2020-09" db="EMBL/GenBank/DDBJ databases">
        <authorList>
            <person name="Sun Q."/>
            <person name="Ohkuma M."/>
        </authorList>
    </citation>
    <scope>NUCLEOTIDE SEQUENCE</scope>
    <source>
        <strain evidence="1">JCM 4637</strain>
    </source>
</reference>
<dbReference type="RefSeq" id="WP_189823035.1">
    <property type="nucleotide sequence ID" value="NZ_BMVC01000003.1"/>
</dbReference>
<accession>A0A918WVF4</accession>
<organism evidence="1 2">
    <name type="scientific">Streptomyces finlayi</name>
    <dbReference type="NCBI Taxonomy" id="67296"/>
    <lineage>
        <taxon>Bacteria</taxon>
        <taxon>Bacillati</taxon>
        <taxon>Actinomycetota</taxon>
        <taxon>Actinomycetes</taxon>
        <taxon>Kitasatosporales</taxon>
        <taxon>Streptomycetaceae</taxon>
        <taxon>Streptomyces</taxon>
    </lineage>
</organism>
<comment type="caution">
    <text evidence="1">The sequence shown here is derived from an EMBL/GenBank/DDBJ whole genome shotgun (WGS) entry which is preliminary data.</text>
</comment>
<proteinExistence type="predicted"/>